<feature type="domain" description="Rhodanese" evidence="5">
    <location>
        <begin position="14"/>
        <end position="132"/>
    </location>
</feature>
<feature type="domain" description="Rhodanese" evidence="5">
    <location>
        <begin position="164"/>
        <end position="274"/>
    </location>
</feature>
<dbReference type="EMBL" id="FOZW01000018">
    <property type="protein sequence ID" value="SFT23933.1"/>
    <property type="molecule type" value="Genomic_DNA"/>
</dbReference>
<protein>
    <recommendedName>
        <fullName evidence="3">Sulfurtransferase</fullName>
    </recommendedName>
</protein>
<dbReference type="Pfam" id="PF00581">
    <property type="entry name" value="Rhodanese"/>
    <property type="match status" value="2"/>
</dbReference>
<evidence type="ECO:0000256" key="1">
    <source>
        <dbReference type="ARBA" id="ARBA00022679"/>
    </source>
</evidence>
<evidence type="ECO:0000256" key="4">
    <source>
        <dbReference type="SAM" id="MobiDB-lite"/>
    </source>
</evidence>
<dbReference type="PANTHER" id="PTHR11364">
    <property type="entry name" value="THIOSULFATE SULFERTANSFERASE"/>
    <property type="match status" value="1"/>
</dbReference>
<dbReference type="STRING" id="311180.SAMN04488050_11863"/>
<evidence type="ECO:0000256" key="2">
    <source>
        <dbReference type="ARBA" id="ARBA00022737"/>
    </source>
</evidence>
<dbReference type="AlphaFoldDB" id="A0A1I6WD77"/>
<dbReference type="CDD" id="cd01449">
    <property type="entry name" value="TST_Repeat_2"/>
    <property type="match status" value="1"/>
</dbReference>
<evidence type="ECO:0000256" key="3">
    <source>
        <dbReference type="RuleBase" id="RU000507"/>
    </source>
</evidence>
<evidence type="ECO:0000259" key="5">
    <source>
        <dbReference type="PROSITE" id="PS50206"/>
    </source>
</evidence>
<organism evidence="6 7">
    <name type="scientific">Alloyangia pacifica</name>
    <dbReference type="NCBI Taxonomy" id="311180"/>
    <lineage>
        <taxon>Bacteria</taxon>
        <taxon>Pseudomonadati</taxon>
        <taxon>Pseudomonadota</taxon>
        <taxon>Alphaproteobacteria</taxon>
        <taxon>Rhodobacterales</taxon>
        <taxon>Roseobacteraceae</taxon>
        <taxon>Alloyangia</taxon>
    </lineage>
</organism>
<dbReference type="Gene3D" id="3.40.250.10">
    <property type="entry name" value="Rhodanese-like domain"/>
    <property type="match status" value="2"/>
</dbReference>
<dbReference type="PANTHER" id="PTHR11364:SF27">
    <property type="entry name" value="SULFURTRANSFERASE"/>
    <property type="match status" value="1"/>
</dbReference>
<dbReference type="SMART" id="SM00450">
    <property type="entry name" value="RHOD"/>
    <property type="match status" value="2"/>
</dbReference>
<dbReference type="InterPro" id="IPR036873">
    <property type="entry name" value="Rhodanese-like_dom_sf"/>
</dbReference>
<keyword evidence="1 3" id="KW-0808">Transferase</keyword>
<name>A0A1I6WD77_9RHOB</name>
<feature type="region of interest" description="Disordered" evidence="4">
    <location>
        <begin position="167"/>
        <end position="195"/>
    </location>
</feature>
<dbReference type="CDD" id="cd01448">
    <property type="entry name" value="TST_Repeat_1"/>
    <property type="match status" value="1"/>
</dbReference>
<keyword evidence="2" id="KW-0677">Repeat</keyword>
<accession>A0A1I6WD77</accession>
<dbReference type="InterPro" id="IPR045078">
    <property type="entry name" value="TST/MPST-like"/>
</dbReference>
<feature type="compositionally biased region" description="Basic and acidic residues" evidence="4">
    <location>
        <begin position="173"/>
        <end position="186"/>
    </location>
</feature>
<proteinExistence type="predicted"/>
<dbReference type="RefSeq" id="WP_092430442.1">
    <property type="nucleotide sequence ID" value="NZ_FNCL01000019.1"/>
</dbReference>
<gene>
    <name evidence="6" type="ORF">SAMN04488050_11863</name>
</gene>
<dbReference type="PROSITE" id="PS50206">
    <property type="entry name" value="RHODANESE_3"/>
    <property type="match status" value="2"/>
</dbReference>
<keyword evidence="6" id="KW-0670">Pyruvate</keyword>
<dbReference type="Proteomes" id="UP000199392">
    <property type="component" value="Unassembled WGS sequence"/>
</dbReference>
<evidence type="ECO:0000313" key="7">
    <source>
        <dbReference type="Proteomes" id="UP000199392"/>
    </source>
</evidence>
<dbReference type="InterPro" id="IPR001307">
    <property type="entry name" value="Thiosulphate_STrfase_CS"/>
</dbReference>
<reference evidence="7" key="1">
    <citation type="submission" date="2016-10" db="EMBL/GenBank/DDBJ databases">
        <authorList>
            <person name="Varghese N."/>
            <person name="Submissions S."/>
        </authorList>
    </citation>
    <scope>NUCLEOTIDE SEQUENCE [LARGE SCALE GENOMIC DNA]</scope>
    <source>
        <strain evidence="7">DSM 26894</strain>
    </source>
</reference>
<sequence>MTDPLIDPAELAEILDTAVILDATYYLPPDPERSRNDVASLRIPGAVLFEIDEIADTSAPLAHMMPDAERFAEAMAELGIDGSRPVVIYDRSGMHFSAPRVWYTLSLFGVPDVRVLNGGLAAWQAGGHETASGALPEPAPVARRGWTPDLSRVLDGKAMADTVARGGTPILDARPEGRFHGRDPEPRAGLTSGHMPGASSLPFTELTGPDGRFLDAPALREKIGAGPASGTIVTCGSGMTACTLALGLARIGRDATLYDGSWAEWGSGLLGPINS</sequence>
<dbReference type="SUPFAM" id="SSF52821">
    <property type="entry name" value="Rhodanese/Cell cycle control phosphatase"/>
    <property type="match status" value="2"/>
</dbReference>
<dbReference type="PROSITE" id="PS00683">
    <property type="entry name" value="RHODANESE_2"/>
    <property type="match status" value="1"/>
</dbReference>
<dbReference type="InterPro" id="IPR001763">
    <property type="entry name" value="Rhodanese-like_dom"/>
</dbReference>
<dbReference type="OrthoDB" id="9781034at2"/>
<dbReference type="GO" id="GO:0004792">
    <property type="term" value="F:thiosulfate-cyanide sulfurtransferase activity"/>
    <property type="evidence" value="ECO:0007669"/>
    <property type="project" value="InterPro"/>
</dbReference>
<keyword evidence="7" id="KW-1185">Reference proteome</keyword>
<evidence type="ECO:0000313" key="6">
    <source>
        <dbReference type="EMBL" id="SFT23933.1"/>
    </source>
</evidence>